<dbReference type="EMBL" id="CP063374">
    <property type="protein sequence ID" value="QOV41749.1"/>
    <property type="molecule type" value="Genomic_DNA"/>
</dbReference>
<proteinExistence type="predicted"/>
<dbReference type="AlphaFoldDB" id="A0A7M2T0Q7"/>
<accession>A0A7M2T0Q7</accession>
<sequence>MKTAVSYARVPQQTLPDVEVGVRAEGSAGRCGEDVPLVLPVGTGSDPFPLLLFLVLAQKLDQRNGQSDRATPGARAW</sequence>
<keyword evidence="2" id="KW-1185">Reference proteome</keyword>
<name>A0A7M2T0Q7_STRCW</name>
<dbReference type="Proteomes" id="UP000594008">
    <property type="component" value="Chromosome"/>
</dbReference>
<gene>
    <name evidence="1" type="ORF">IPT68_17655</name>
</gene>
<dbReference type="KEGG" id="schf:IPT68_17655"/>
<evidence type="ECO:0000313" key="2">
    <source>
        <dbReference type="Proteomes" id="UP000594008"/>
    </source>
</evidence>
<reference evidence="1 2" key="1">
    <citation type="submission" date="2020-10" db="EMBL/GenBank/DDBJ databases">
        <title>Streptomyces chromofuscus complate genome analysis.</title>
        <authorList>
            <person name="Anwar N."/>
        </authorList>
    </citation>
    <scope>NUCLEOTIDE SEQUENCE [LARGE SCALE GENOMIC DNA]</scope>
    <source>
        <strain evidence="1 2">DSM 40273</strain>
    </source>
</reference>
<organism evidence="1 2">
    <name type="scientific">Streptomyces chromofuscus</name>
    <dbReference type="NCBI Taxonomy" id="42881"/>
    <lineage>
        <taxon>Bacteria</taxon>
        <taxon>Bacillati</taxon>
        <taxon>Actinomycetota</taxon>
        <taxon>Actinomycetes</taxon>
        <taxon>Kitasatosporales</taxon>
        <taxon>Streptomycetaceae</taxon>
        <taxon>Streptomyces</taxon>
    </lineage>
</organism>
<evidence type="ECO:0000313" key="1">
    <source>
        <dbReference type="EMBL" id="QOV41749.1"/>
    </source>
</evidence>
<protein>
    <submittedName>
        <fullName evidence="1">Uncharacterized protein</fullName>
    </submittedName>
</protein>